<comment type="caution">
    <text evidence="2">The sequence shown here is derived from an EMBL/GenBank/DDBJ whole genome shotgun (WGS) entry which is preliminary data.</text>
</comment>
<keyword evidence="1" id="KW-0732">Signal</keyword>
<evidence type="ECO:0000313" key="3">
    <source>
        <dbReference type="Proteomes" id="UP001458880"/>
    </source>
</evidence>
<keyword evidence="3" id="KW-1185">Reference proteome</keyword>
<sequence>MQHLVFVTKIAVLILAIYRLFLPCSSLTCHVCIGGQSSPCYTDGKSTQVLDCSKSELMKPALLWYRYMYDLETPQGNNCIAVTYNYLGTGEGNREREAMRTCFPNL</sequence>
<protein>
    <recommendedName>
        <fullName evidence="4">Secreted protein</fullName>
    </recommendedName>
</protein>
<feature type="signal peptide" evidence="1">
    <location>
        <begin position="1"/>
        <end position="26"/>
    </location>
</feature>
<gene>
    <name evidence="2" type="ORF">QE152_g34460</name>
</gene>
<feature type="chain" id="PRO_5043486341" description="Secreted protein" evidence="1">
    <location>
        <begin position="27"/>
        <end position="106"/>
    </location>
</feature>
<evidence type="ECO:0008006" key="4">
    <source>
        <dbReference type="Google" id="ProtNLM"/>
    </source>
</evidence>
<evidence type="ECO:0000313" key="2">
    <source>
        <dbReference type="EMBL" id="KAK9693048.1"/>
    </source>
</evidence>
<dbReference type="Proteomes" id="UP001458880">
    <property type="component" value="Unassembled WGS sequence"/>
</dbReference>
<organism evidence="2 3">
    <name type="scientific">Popillia japonica</name>
    <name type="common">Japanese beetle</name>
    <dbReference type="NCBI Taxonomy" id="7064"/>
    <lineage>
        <taxon>Eukaryota</taxon>
        <taxon>Metazoa</taxon>
        <taxon>Ecdysozoa</taxon>
        <taxon>Arthropoda</taxon>
        <taxon>Hexapoda</taxon>
        <taxon>Insecta</taxon>
        <taxon>Pterygota</taxon>
        <taxon>Neoptera</taxon>
        <taxon>Endopterygota</taxon>
        <taxon>Coleoptera</taxon>
        <taxon>Polyphaga</taxon>
        <taxon>Scarabaeiformia</taxon>
        <taxon>Scarabaeidae</taxon>
        <taxon>Rutelinae</taxon>
        <taxon>Popillia</taxon>
    </lineage>
</organism>
<evidence type="ECO:0000256" key="1">
    <source>
        <dbReference type="SAM" id="SignalP"/>
    </source>
</evidence>
<accession>A0AAW1ITN7</accession>
<dbReference type="AlphaFoldDB" id="A0AAW1ITN7"/>
<proteinExistence type="predicted"/>
<reference evidence="2 3" key="1">
    <citation type="journal article" date="2024" name="BMC Genomics">
        <title>De novo assembly and annotation of Popillia japonica's genome with initial clues to its potential as an invasive pest.</title>
        <authorList>
            <person name="Cucini C."/>
            <person name="Boschi S."/>
            <person name="Funari R."/>
            <person name="Cardaioli E."/>
            <person name="Iannotti N."/>
            <person name="Marturano G."/>
            <person name="Paoli F."/>
            <person name="Bruttini M."/>
            <person name="Carapelli A."/>
            <person name="Frati F."/>
            <person name="Nardi F."/>
        </authorList>
    </citation>
    <scope>NUCLEOTIDE SEQUENCE [LARGE SCALE GENOMIC DNA]</scope>
    <source>
        <strain evidence="2">DMR45628</strain>
    </source>
</reference>
<dbReference type="EMBL" id="JASPKY010000555">
    <property type="protein sequence ID" value="KAK9693048.1"/>
    <property type="molecule type" value="Genomic_DNA"/>
</dbReference>
<name>A0AAW1ITN7_POPJA</name>